<feature type="non-terminal residue" evidence="1">
    <location>
        <position position="1"/>
    </location>
</feature>
<protein>
    <submittedName>
        <fullName evidence="1">9456_t:CDS:1</fullName>
    </submittedName>
</protein>
<sequence>RIDYKPYCKPSPDSTSGFVMYVWESKEKFTPNNFTKESDFISFVQACHVQIVLFIYCSNNTSNSNFGISKFGNIINIYAVTVVVTTWQIIEYLFEHRFAPTTKF</sequence>
<name>A0ACA9S679_9GLOM</name>
<feature type="non-terminal residue" evidence="1">
    <location>
        <position position="104"/>
    </location>
</feature>
<evidence type="ECO:0000313" key="1">
    <source>
        <dbReference type="EMBL" id="CAG8826854.1"/>
    </source>
</evidence>
<dbReference type="Proteomes" id="UP000789920">
    <property type="component" value="Unassembled WGS sequence"/>
</dbReference>
<proteinExistence type="predicted"/>
<comment type="caution">
    <text evidence="1">The sequence shown here is derived from an EMBL/GenBank/DDBJ whole genome shotgun (WGS) entry which is preliminary data.</text>
</comment>
<evidence type="ECO:0000313" key="2">
    <source>
        <dbReference type="Proteomes" id="UP000789920"/>
    </source>
</evidence>
<dbReference type="EMBL" id="CAJVQC010092862">
    <property type="protein sequence ID" value="CAG8826854.1"/>
    <property type="molecule type" value="Genomic_DNA"/>
</dbReference>
<accession>A0ACA9S679</accession>
<organism evidence="1 2">
    <name type="scientific">Racocetra persica</name>
    <dbReference type="NCBI Taxonomy" id="160502"/>
    <lineage>
        <taxon>Eukaryota</taxon>
        <taxon>Fungi</taxon>
        <taxon>Fungi incertae sedis</taxon>
        <taxon>Mucoromycota</taxon>
        <taxon>Glomeromycotina</taxon>
        <taxon>Glomeromycetes</taxon>
        <taxon>Diversisporales</taxon>
        <taxon>Gigasporaceae</taxon>
        <taxon>Racocetra</taxon>
    </lineage>
</organism>
<gene>
    <name evidence="1" type="ORF">RPERSI_LOCUS26831</name>
</gene>
<reference evidence="1" key="1">
    <citation type="submission" date="2021-06" db="EMBL/GenBank/DDBJ databases">
        <authorList>
            <person name="Kallberg Y."/>
            <person name="Tangrot J."/>
            <person name="Rosling A."/>
        </authorList>
    </citation>
    <scope>NUCLEOTIDE SEQUENCE</scope>
    <source>
        <strain evidence="1">MA461A</strain>
    </source>
</reference>
<keyword evidence="2" id="KW-1185">Reference proteome</keyword>